<keyword evidence="1" id="KW-0812">Transmembrane</keyword>
<evidence type="ECO:0000313" key="2">
    <source>
        <dbReference type="EMBL" id="GKV01158.1"/>
    </source>
</evidence>
<keyword evidence="1" id="KW-0472">Membrane</keyword>
<comment type="caution">
    <text evidence="2">The sequence shown here is derived from an EMBL/GenBank/DDBJ whole genome shotgun (WGS) entry which is preliminary data.</text>
</comment>
<dbReference type="EMBL" id="BPVZ01000016">
    <property type="protein sequence ID" value="GKV01158.1"/>
    <property type="molecule type" value="Genomic_DNA"/>
</dbReference>
<accession>A0AAV5IPV1</accession>
<organism evidence="2 3">
    <name type="scientific">Rubroshorea leprosula</name>
    <dbReference type="NCBI Taxonomy" id="152421"/>
    <lineage>
        <taxon>Eukaryota</taxon>
        <taxon>Viridiplantae</taxon>
        <taxon>Streptophyta</taxon>
        <taxon>Embryophyta</taxon>
        <taxon>Tracheophyta</taxon>
        <taxon>Spermatophyta</taxon>
        <taxon>Magnoliopsida</taxon>
        <taxon>eudicotyledons</taxon>
        <taxon>Gunneridae</taxon>
        <taxon>Pentapetalae</taxon>
        <taxon>rosids</taxon>
        <taxon>malvids</taxon>
        <taxon>Malvales</taxon>
        <taxon>Dipterocarpaceae</taxon>
        <taxon>Rubroshorea</taxon>
    </lineage>
</organism>
<dbReference type="PANTHER" id="PTHR11654">
    <property type="entry name" value="OLIGOPEPTIDE TRANSPORTER-RELATED"/>
    <property type="match status" value="1"/>
</dbReference>
<evidence type="ECO:0000313" key="3">
    <source>
        <dbReference type="Proteomes" id="UP001054252"/>
    </source>
</evidence>
<proteinExistence type="predicted"/>
<dbReference type="Gene3D" id="1.20.1250.20">
    <property type="entry name" value="MFS general substrate transporter like domains"/>
    <property type="match status" value="1"/>
</dbReference>
<dbReference type="AlphaFoldDB" id="A0AAV5IPV1"/>
<keyword evidence="3" id="KW-1185">Reference proteome</keyword>
<feature type="transmembrane region" description="Helical" evidence="1">
    <location>
        <begin position="39"/>
        <end position="61"/>
    </location>
</feature>
<reference evidence="2 3" key="1">
    <citation type="journal article" date="2021" name="Commun. Biol.">
        <title>The genome of Shorea leprosula (Dipterocarpaceae) highlights the ecological relevance of drought in aseasonal tropical rainforests.</title>
        <authorList>
            <person name="Ng K.K.S."/>
            <person name="Kobayashi M.J."/>
            <person name="Fawcett J.A."/>
            <person name="Hatakeyama M."/>
            <person name="Paape T."/>
            <person name="Ng C.H."/>
            <person name="Ang C.C."/>
            <person name="Tnah L.H."/>
            <person name="Lee C.T."/>
            <person name="Nishiyama T."/>
            <person name="Sese J."/>
            <person name="O'Brien M.J."/>
            <person name="Copetti D."/>
            <person name="Mohd Noor M.I."/>
            <person name="Ong R.C."/>
            <person name="Putra M."/>
            <person name="Sireger I.Z."/>
            <person name="Indrioko S."/>
            <person name="Kosugi Y."/>
            <person name="Izuno A."/>
            <person name="Isagi Y."/>
            <person name="Lee S.L."/>
            <person name="Shimizu K.K."/>
        </authorList>
    </citation>
    <scope>NUCLEOTIDE SEQUENCE [LARGE SCALE GENOMIC DNA]</scope>
    <source>
        <strain evidence="2">214</strain>
    </source>
</reference>
<evidence type="ECO:0000256" key="1">
    <source>
        <dbReference type="SAM" id="Phobius"/>
    </source>
</evidence>
<sequence length="85" mass="9833">MISLIVAIAYHVSTALVDLIKNVTGWLPDNINEGRLDKVYWTLCVIGSLNFGYYLVCSWLYRYINIEEEMARSVNEDNEETRQEG</sequence>
<keyword evidence="1" id="KW-1133">Transmembrane helix</keyword>
<dbReference type="InterPro" id="IPR036259">
    <property type="entry name" value="MFS_trans_sf"/>
</dbReference>
<protein>
    <submittedName>
        <fullName evidence="2">Uncharacterized protein</fullName>
    </submittedName>
</protein>
<name>A0AAV5IPV1_9ROSI</name>
<dbReference type="Proteomes" id="UP001054252">
    <property type="component" value="Unassembled WGS sequence"/>
</dbReference>
<gene>
    <name evidence="2" type="ORF">SLEP1_g13735</name>
</gene>